<accession>A0A645FVK5</accession>
<evidence type="ECO:0000313" key="1">
    <source>
        <dbReference type="EMBL" id="MPN18477.1"/>
    </source>
</evidence>
<reference evidence="1" key="1">
    <citation type="submission" date="2019-08" db="EMBL/GenBank/DDBJ databases">
        <authorList>
            <person name="Kucharzyk K."/>
            <person name="Murdoch R.W."/>
            <person name="Higgins S."/>
            <person name="Loffler F."/>
        </authorList>
    </citation>
    <scope>NUCLEOTIDE SEQUENCE</scope>
</reference>
<name>A0A645FVK5_9ZZZZ</name>
<dbReference type="AlphaFoldDB" id="A0A645FVK5"/>
<organism evidence="1">
    <name type="scientific">bioreactor metagenome</name>
    <dbReference type="NCBI Taxonomy" id="1076179"/>
    <lineage>
        <taxon>unclassified sequences</taxon>
        <taxon>metagenomes</taxon>
        <taxon>ecological metagenomes</taxon>
    </lineage>
</organism>
<gene>
    <name evidence="1" type="ORF">SDC9_165837</name>
</gene>
<proteinExistence type="predicted"/>
<protein>
    <submittedName>
        <fullName evidence="1">Uncharacterized protein</fullName>
    </submittedName>
</protein>
<comment type="caution">
    <text evidence="1">The sequence shown here is derived from an EMBL/GenBank/DDBJ whole genome shotgun (WGS) entry which is preliminary data.</text>
</comment>
<dbReference type="EMBL" id="VSSQ01065820">
    <property type="protein sequence ID" value="MPN18477.1"/>
    <property type="molecule type" value="Genomic_DNA"/>
</dbReference>
<sequence>MDAELLALFQKHLASSHGGGVGAYRHGVVVRQPPVLDGFHDEQQSHYFRDGGGLEFFVLVPGEHDRSGLLFHQQVGGRVYLRPLGMGGHGKAEQENGDYGQECDKFFHIALLFQA</sequence>